<dbReference type="InterPro" id="IPR050312">
    <property type="entry name" value="IolE/XylAMocC-like"/>
</dbReference>
<sequence>MPNFSLAALTALELSPPRLVEVAAACGFEQVGFRFLPATPGGTAYPLMDDPGQLRETKSRLAATGVRVADLEVVAFRPETIVGSLEAFLETGRELGARHTLVAAYDPDLERFTDRFAAYCEISQRLGLTADLEFMPWTSVSNLTTAVRIVEKISSPAAGILVDALHFDRSAASFEDLLRIPSHRLHYWQMCDAPAERPMTTQALIHAAREERMFPGEGGLDLIGLTRNMPSEITVSIEVPTAELGKTLDAEKRARRALQGAKAIVAAASAA</sequence>
<dbReference type="PANTHER" id="PTHR12110:SF48">
    <property type="entry name" value="BLL3656 PROTEIN"/>
    <property type="match status" value="1"/>
</dbReference>
<dbReference type="PANTHER" id="PTHR12110">
    <property type="entry name" value="HYDROXYPYRUVATE ISOMERASE"/>
    <property type="match status" value="1"/>
</dbReference>
<dbReference type="GO" id="GO:0016853">
    <property type="term" value="F:isomerase activity"/>
    <property type="evidence" value="ECO:0007669"/>
    <property type="project" value="UniProtKB-KW"/>
</dbReference>
<gene>
    <name evidence="2" type="ORF">JQ615_33735</name>
</gene>
<protein>
    <submittedName>
        <fullName evidence="2">Sugar phosphate isomerase/epimerase</fullName>
    </submittedName>
</protein>
<reference evidence="3" key="1">
    <citation type="journal article" date="2021" name="ISME J.">
        <title>Evolutionary origin and ecological implication of a unique nif island in free-living Bradyrhizobium lineages.</title>
        <authorList>
            <person name="Tao J."/>
        </authorList>
    </citation>
    <scope>NUCLEOTIDE SEQUENCE [LARGE SCALE GENOMIC DNA]</scope>
    <source>
        <strain evidence="3">SZCCT0434</strain>
    </source>
</reference>
<dbReference type="Pfam" id="PF01261">
    <property type="entry name" value="AP_endonuc_2"/>
    <property type="match status" value="1"/>
</dbReference>
<dbReference type="InterPro" id="IPR013022">
    <property type="entry name" value="Xyl_isomerase-like_TIM-brl"/>
</dbReference>
<accession>A0ABS5FU50</accession>
<dbReference type="SUPFAM" id="SSF51658">
    <property type="entry name" value="Xylose isomerase-like"/>
    <property type="match status" value="1"/>
</dbReference>
<name>A0ABS5FU50_9BRAD</name>
<feature type="domain" description="Xylose isomerase-like TIM barrel" evidence="1">
    <location>
        <begin position="20"/>
        <end position="259"/>
    </location>
</feature>
<proteinExistence type="predicted"/>
<comment type="caution">
    <text evidence="2">The sequence shown here is derived from an EMBL/GenBank/DDBJ whole genome shotgun (WGS) entry which is preliminary data.</text>
</comment>
<dbReference type="RefSeq" id="WP_212494769.1">
    <property type="nucleotide sequence ID" value="NZ_JAFCJH010000052.1"/>
</dbReference>
<keyword evidence="3" id="KW-1185">Reference proteome</keyword>
<organism evidence="2 3">
    <name type="scientific">Bradyrhizobium jicamae</name>
    <dbReference type="NCBI Taxonomy" id="280332"/>
    <lineage>
        <taxon>Bacteria</taxon>
        <taxon>Pseudomonadati</taxon>
        <taxon>Pseudomonadota</taxon>
        <taxon>Alphaproteobacteria</taxon>
        <taxon>Hyphomicrobiales</taxon>
        <taxon>Nitrobacteraceae</taxon>
        <taxon>Bradyrhizobium</taxon>
    </lineage>
</organism>
<keyword evidence="2" id="KW-0413">Isomerase</keyword>
<dbReference type="Gene3D" id="3.20.20.150">
    <property type="entry name" value="Divalent-metal-dependent TIM barrel enzymes"/>
    <property type="match status" value="1"/>
</dbReference>
<dbReference type="InterPro" id="IPR036237">
    <property type="entry name" value="Xyl_isomerase-like_sf"/>
</dbReference>
<evidence type="ECO:0000313" key="3">
    <source>
        <dbReference type="Proteomes" id="UP001315278"/>
    </source>
</evidence>
<evidence type="ECO:0000313" key="2">
    <source>
        <dbReference type="EMBL" id="MBR0800342.1"/>
    </source>
</evidence>
<dbReference type="Proteomes" id="UP001315278">
    <property type="component" value="Unassembled WGS sequence"/>
</dbReference>
<dbReference type="EMBL" id="JAFCJH010000052">
    <property type="protein sequence ID" value="MBR0800342.1"/>
    <property type="molecule type" value="Genomic_DNA"/>
</dbReference>
<evidence type="ECO:0000259" key="1">
    <source>
        <dbReference type="Pfam" id="PF01261"/>
    </source>
</evidence>